<dbReference type="Pfam" id="PF00196">
    <property type="entry name" value="GerE"/>
    <property type="match status" value="1"/>
</dbReference>
<gene>
    <name evidence="5" type="ORF">EDD33_1843</name>
</gene>
<dbReference type="AlphaFoldDB" id="A0A3N2CU41"/>
<evidence type="ECO:0000259" key="4">
    <source>
        <dbReference type="PROSITE" id="PS50043"/>
    </source>
</evidence>
<dbReference type="SUPFAM" id="SSF46894">
    <property type="entry name" value="C-terminal effector domain of the bipartite response regulators"/>
    <property type="match status" value="1"/>
</dbReference>
<reference evidence="5 6" key="1">
    <citation type="submission" date="2018-11" db="EMBL/GenBank/DDBJ databases">
        <title>Sequencing the genomes of 1000 actinobacteria strains.</title>
        <authorList>
            <person name="Klenk H.-P."/>
        </authorList>
    </citation>
    <scope>NUCLEOTIDE SEQUENCE [LARGE SCALE GENOMIC DNA]</scope>
    <source>
        <strain evidence="5 6">DSM 12652</strain>
    </source>
</reference>
<keyword evidence="3" id="KW-0804">Transcription</keyword>
<keyword evidence="2" id="KW-0238">DNA-binding</keyword>
<dbReference type="PANTHER" id="PTHR44688:SF16">
    <property type="entry name" value="DNA-BINDING TRANSCRIPTIONAL ACTIVATOR DEVR_DOSR"/>
    <property type="match status" value="1"/>
</dbReference>
<evidence type="ECO:0000256" key="1">
    <source>
        <dbReference type="ARBA" id="ARBA00023015"/>
    </source>
</evidence>
<dbReference type="InterPro" id="IPR036388">
    <property type="entry name" value="WH-like_DNA-bd_sf"/>
</dbReference>
<sequence length="118" mass="13241">MSLDSQLERDEHNVPVLTGYLIDLTDREGERWHQLSVSSAGDGPTQVAWSSEHGLSPRETQVLLLIAQGYSNEGIARHLFLSINSVKTYVRTAYYKIGAQRRVQAALWVHQHITSSVP</sequence>
<proteinExistence type="predicted"/>
<evidence type="ECO:0000256" key="2">
    <source>
        <dbReference type="ARBA" id="ARBA00023125"/>
    </source>
</evidence>
<evidence type="ECO:0000313" key="5">
    <source>
        <dbReference type="EMBL" id="ROR90986.1"/>
    </source>
</evidence>
<keyword evidence="1" id="KW-0805">Transcription regulation</keyword>
<accession>A0A3N2CU41</accession>
<dbReference type="Gene3D" id="1.10.10.10">
    <property type="entry name" value="Winged helix-like DNA-binding domain superfamily/Winged helix DNA-binding domain"/>
    <property type="match status" value="1"/>
</dbReference>
<keyword evidence="6" id="KW-1185">Reference proteome</keyword>
<dbReference type="EMBL" id="RKHO01000001">
    <property type="protein sequence ID" value="ROR90986.1"/>
    <property type="molecule type" value="Genomic_DNA"/>
</dbReference>
<name>A0A3N2CU41_9ACTN</name>
<dbReference type="GO" id="GO:0006355">
    <property type="term" value="P:regulation of DNA-templated transcription"/>
    <property type="evidence" value="ECO:0007669"/>
    <property type="project" value="InterPro"/>
</dbReference>
<evidence type="ECO:0000256" key="3">
    <source>
        <dbReference type="ARBA" id="ARBA00023163"/>
    </source>
</evidence>
<dbReference type="PRINTS" id="PR00038">
    <property type="entry name" value="HTHLUXR"/>
</dbReference>
<protein>
    <submittedName>
        <fullName evidence="5">Regulatory LuxR family protein</fullName>
    </submittedName>
</protein>
<organism evidence="5 6">
    <name type="scientific">Nocardioides aurantiacus</name>
    <dbReference type="NCBI Taxonomy" id="86796"/>
    <lineage>
        <taxon>Bacteria</taxon>
        <taxon>Bacillati</taxon>
        <taxon>Actinomycetota</taxon>
        <taxon>Actinomycetes</taxon>
        <taxon>Propionibacteriales</taxon>
        <taxon>Nocardioidaceae</taxon>
        <taxon>Nocardioides</taxon>
    </lineage>
</organism>
<dbReference type="InterPro" id="IPR016032">
    <property type="entry name" value="Sig_transdc_resp-reg_C-effctor"/>
</dbReference>
<dbReference type="SMART" id="SM00421">
    <property type="entry name" value="HTH_LUXR"/>
    <property type="match status" value="1"/>
</dbReference>
<feature type="domain" description="HTH luxR-type" evidence="4">
    <location>
        <begin position="48"/>
        <end position="113"/>
    </location>
</feature>
<dbReference type="Proteomes" id="UP000281738">
    <property type="component" value="Unassembled WGS sequence"/>
</dbReference>
<dbReference type="InterPro" id="IPR000792">
    <property type="entry name" value="Tscrpt_reg_LuxR_C"/>
</dbReference>
<dbReference type="GO" id="GO:0003677">
    <property type="term" value="F:DNA binding"/>
    <property type="evidence" value="ECO:0007669"/>
    <property type="project" value="UniProtKB-KW"/>
</dbReference>
<dbReference type="CDD" id="cd06170">
    <property type="entry name" value="LuxR_C_like"/>
    <property type="match status" value="1"/>
</dbReference>
<dbReference type="OrthoDB" id="9816529at2"/>
<dbReference type="PROSITE" id="PS50043">
    <property type="entry name" value="HTH_LUXR_2"/>
    <property type="match status" value="1"/>
</dbReference>
<dbReference type="PANTHER" id="PTHR44688">
    <property type="entry name" value="DNA-BINDING TRANSCRIPTIONAL ACTIVATOR DEVR_DOSR"/>
    <property type="match status" value="1"/>
</dbReference>
<evidence type="ECO:0000313" key="6">
    <source>
        <dbReference type="Proteomes" id="UP000281738"/>
    </source>
</evidence>
<comment type="caution">
    <text evidence="5">The sequence shown here is derived from an EMBL/GenBank/DDBJ whole genome shotgun (WGS) entry which is preliminary data.</text>
</comment>